<dbReference type="PANTHER" id="PTHR47424">
    <property type="entry name" value="REGULATORY PROTEIN GAL4"/>
    <property type="match status" value="1"/>
</dbReference>
<keyword evidence="10" id="KW-1185">Reference proteome</keyword>
<dbReference type="PROSITE" id="PS00463">
    <property type="entry name" value="ZN2_CY6_FUNGAL_1"/>
    <property type="match status" value="1"/>
</dbReference>
<feature type="domain" description="Zn(2)-C6 fungal-type" evidence="8">
    <location>
        <begin position="15"/>
        <end position="44"/>
    </location>
</feature>
<dbReference type="AlphaFoldDB" id="A0AAD4Q1K5"/>
<dbReference type="PANTHER" id="PTHR47424:SF15">
    <property type="entry name" value="ZN(II)2CYS6 TRANSCRIPTION FACTOR (EUROFUNG)"/>
    <property type="match status" value="1"/>
</dbReference>
<dbReference type="GO" id="GO:0000981">
    <property type="term" value="F:DNA-binding transcription factor activity, RNA polymerase II-specific"/>
    <property type="evidence" value="ECO:0007669"/>
    <property type="project" value="InterPro"/>
</dbReference>
<dbReference type="Proteomes" id="UP001201262">
    <property type="component" value="Unassembled WGS sequence"/>
</dbReference>
<proteinExistence type="predicted"/>
<evidence type="ECO:0000256" key="4">
    <source>
        <dbReference type="ARBA" id="ARBA00023163"/>
    </source>
</evidence>
<dbReference type="PROSITE" id="PS50048">
    <property type="entry name" value="ZN2_CY6_FUNGAL_2"/>
    <property type="match status" value="1"/>
</dbReference>
<keyword evidence="5" id="KW-0539">Nucleus</keyword>
<reference evidence="9" key="1">
    <citation type="submission" date="2021-12" db="EMBL/GenBank/DDBJ databases">
        <title>Convergent genome expansion in fungi linked to evolution of root-endophyte symbiosis.</title>
        <authorList>
            <consortium name="DOE Joint Genome Institute"/>
            <person name="Ke Y.-H."/>
            <person name="Bonito G."/>
            <person name="Liao H.-L."/>
            <person name="Looney B."/>
            <person name="Rojas-Flechas A."/>
            <person name="Nash J."/>
            <person name="Hameed K."/>
            <person name="Schadt C."/>
            <person name="Martin F."/>
            <person name="Crous P.W."/>
            <person name="Miettinen O."/>
            <person name="Magnuson J.K."/>
            <person name="Labbe J."/>
            <person name="Jacobson D."/>
            <person name="Doktycz M.J."/>
            <person name="Veneault-Fourrey C."/>
            <person name="Kuo A."/>
            <person name="Mondo S."/>
            <person name="Calhoun S."/>
            <person name="Riley R."/>
            <person name="Ohm R."/>
            <person name="LaButti K."/>
            <person name="Andreopoulos B."/>
            <person name="Pangilinan J."/>
            <person name="Nolan M."/>
            <person name="Tritt A."/>
            <person name="Clum A."/>
            <person name="Lipzen A."/>
            <person name="Daum C."/>
            <person name="Barry K."/>
            <person name="Grigoriev I.V."/>
            <person name="Vilgalys R."/>
        </authorList>
    </citation>
    <scope>NUCLEOTIDE SEQUENCE</scope>
    <source>
        <strain evidence="9">PMI_201</strain>
    </source>
</reference>
<evidence type="ECO:0000256" key="2">
    <source>
        <dbReference type="ARBA" id="ARBA00023015"/>
    </source>
</evidence>
<sequence length="714" mass="80648">MQRTGRPKRPRALQACEVCRARKNRCSEDRPCTYCVEHGLECTYSRIHREKRPKPQPISQINHVTSFSSPRFTQGPISSSIDFWSNNESQTLSLHERPVQYLRSTDAGQLQRQGVTPASSAMEENSRSSSVNPPRNTASYVMDTNLHTNNLEFYGSTSSVAFFRHVETLSNSQTTDSSAGPPGLSSAALLHNTGYQPDILHSLPVDSREAEINADRFHFRVARRFLDAYFSNIHHIQPLLDEEVFLTRCEDLWFNRPGKQPLSFVALYYATLSLGSLVMTFENPEIYGADRFAWSRKLFNNALAIVTRLGTTTDVEMVQCFYMMSKVCQHELNPHVAYLYSGQAARTSLAIGINRSSINSDAADPRASTTASKTWWAVYCLDIQTSFALGRPDSLGPDQYHTQYVPTEAPGNASTTPQILHIVPCMVGLSRIMRKVALDLYTQSCEMEQKLHLAKTLDAELENWLEQVPSHLRSQQQSDSDISLKPRRLDSYTKKQSVVLQLRYLNLRMVIHGVFMTDAKITISDEAECLRKCQCLCIQSAEDAIDLIYSTFRVDDYFQTWWYNATYTLFAVSILLAVVFRQLTRTRQELESIYAHIDRAIAVLHAMDDCVVARNAASIIKRTLARAKQMSQPALAPSSSQDGDLNGVLHPPVNLENQTESDNRDTLLQSQEMNGDELGEAVGDLDWISTYPFNDSQQASFWTEWAHEINTLGT</sequence>
<dbReference type="GeneID" id="70245238"/>
<dbReference type="GO" id="GO:0008270">
    <property type="term" value="F:zinc ion binding"/>
    <property type="evidence" value="ECO:0007669"/>
    <property type="project" value="InterPro"/>
</dbReference>
<comment type="caution">
    <text evidence="9">The sequence shown here is derived from an EMBL/GenBank/DDBJ whole genome shotgun (WGS) entry which is preliminary data.</text>
</comment>
<evidence type="ECO:0000259" key="8">
    <source>
        <dbReference type="PROSITE" id="PS50048"/>
    </source>
</evidence>
<accession>A0AAD4Q1K5</accession>
<feature type="transmembrane region" description="Helical" evidence="7">
    <location>
        <begin position="561"/>
        <end position="580"/>
    </location>
</feature>
<keyword evidence="2" id="KW-0805">Transcription regulation</keyword>
<dbReference type="SMART" id="SM00906">
    <property type="entry name" value="Fungal_trans"/>
    <property type="match status" value="1"/>
</dbReference>
<name>A0AAD4Q1K5_9EURO</name>
<dbReference type="SMART" id="SM00066">
    <property type="entry name" value="GAL4"/>
    <property type="match status" value="1"/>
</dbReference>
<evidence type="ECO:0000256" key="6">
    <source>
        <dbReference type="SAM" id="MobiDB-lite"/>
    </source>
</evidence>
<evidence type="ECO:0000313" key="9">
    <source>
        <dbReference type="EMBL" id="KAH8705745.1"/>
    </source>
</evidence>
<dbReference type="EMBL" id="JAJTJA010000001">
    <property type="protein sequence ID" value="KAH8705745.1"/>
    <property type="molecule type" value="Genomic_DNA"/>
</dbReference>
<keyword evidence="7" id="KW-0812">Transmembrane</keyword>
<organism evidence="9 10">
    <name type="scientific">Talaromyces proteolyticus</name>
    <dbReference type="NCBI Taxonomy" id="1131652"/>
    <lineage>
        <taxon>Eukaryota</taxon>
        <taxon>Fungi</taxon>
        <taxon>Dikarya</taxon>
        <taxon>Ascomycota</taxon>
        <taxon>Pezizomycotina</taxon>
        <taxon>Eurotiomycetes</taxon>
        <taxon>Eurotiomycetidae</taxon>
        <taxon>Eurotiales</taxon>
        <taxon>Trichocomaceae</taxon>
        <taxon>Talaromyces</taxon>
        <taxon>Talaromyces sect. Bacilispori</taxon>
    </lineage>
</organism>
<dbReference type="InterPro" id="IPR036864">
    <property type="entry name" value="Zn2-C6_fun-type_DNA-bd_sf"/>
</dbReference>
<dbReference type="SUPFAM" id="SSF57701">
    <property type="entry name" value="Zn2/Cys6 DNA-binding domain"/>
    <property type="match status" value="1"/>
</dbReference>
<feature type="compositionally biased region" description="Low complexity" evidence="6">
    <location>
        <begin position="118"/>
        <end position="136"/>
    </location>
</feature>
<gene>
    <name evidence="9" type="ORF">BGW36DRAFT_368097</name>
</gene>
<feature type="region of interest" description="Disordered" evidence="6">
    <location>
        <begin position="631"/>
        <end position="663"/>
    </location>
</feature>
<dbReference type="CDD" id="cd12148">
    <property type="entry name" value="fungal_TF_MHR"/>
    <property type="match status" value="1"/>
</dbReference>
<evidence type="ECO:0000256" key="7">
    <source>
        <dbReference type="SAM" id="Phobius"/>
    </source>
</evidence>
<dbReference type="InterPro" id="IPR001138">
    <property type="entry name" value="Zn2Cys6_DnaBD"/>
</dbReference>
<keyword evidence="7" id="KW-1133">Transmembrane helix</keyword>
<dbReference type="Pfam" id="PF00172">
    <property type="entry name" value="Zn_clus"/>
    <property type="match status" value="1"/>
</dbReference>
<feature type="compositionally biased region" description="Polar residues" evidence="6">
    <location>
        <begin position="631"/>
        <end position="643"/>
    </location>
</feature>
<keyword evidence="3" id="KW-0238">DNA-binding</keyword>
<dbReference type="GO" id="GO:0006351">
    <property type="term" value="P:DNA-templated transcription"/>
    <property type="evidence" value="ECO:0007669"/>
    <property type="project" value="InterPro"/>
</dbReference>
<dbReference type="RefSeq" id="XP_046078366.1">
    <property type="nucleotide sequence ID" value="XM_046214951.1"/>
</dbReference>
<evidence type="ECO:0000256" key="3">
    <source>
        <dbReference type="ARBA" id="ARBA00023125"/>
    </source>
</evidence>
<keyword evidence="4" id="KW-0804">Transcription</keyword>
<dbReference type="CDD" id="cd00067">
    <property type="entry name" value="GAL4"/>
    <property type="match status" value="1"/>
</dbReference>
<dbReference type="Pfam" id="PF04082">
    <property type="entry name" value="Fungal_trans"/>
    <property type="match status" value="1"/>
</dbReference>
<dbReference type="Gene3D" id="4.10.240.10">
    <property type="entry name" value="Zn(2)-C6 fungal-type DNA-binding domain"/>
    <property type="match status" value="1"/>
</dbReference>
<dbReference type="InterPro" id="IPR007219">
    <property type="entry name" value="XnlR_reg_dom"/>
</dbReference>
<keyword evidence="1" id="KW-0479">Metal-binding</keyword>
<dbReference type="GO" id="GO:0000978">
    <property type="term" value="F:RNA polymerase II cis-regulatory region sequence-specific DNA binding"/>
    <property type="evidence" value="ECO:0007669"/>
    <property type="project" value="TreeGrafter"/>
</dbReference>
<dbReference type="GO" id="GO:0000435">
    <property type="term" value="P:positive regulation of transcription from RNA polymerase II promoter by galactose"/>
    <property type="evidence" value="ECO:0007669"/>
    <property type="project" value="TreeGrafter"/>
</dbReference>
<protein>
    <submittedName>
        <fullName evidence="9">Fungal-specific transcription factor domain-containing protein</fullName>
    </submittedName>
</protein>
<feature type="compositionally biased region" description="Polar residues" evidence="6">
    <location>
        <begin position="104"/>
        <end position="117"/>
    </location>
</feature>
<keyword evidence="7" id="KW-0472">Membrane</keyword>
<evidence type="ECO:0000256" key="5">
    <source>
        <dbReference type="ARBA" id="ARBA00023242"/>
    </source>
</evidence>
<evidence type="ECO:0000313" key="10">
    <source>
        <dbReference type="Proteomes" id="UP001201262"/>
    </source>
</evidence>
<feature type="region of interest" description="Disordered" evidence="6">
    <location>
        <begin position="104"/>
        <end position="138"/>
    </location>
</feature>
<dbReference type="InterPro" id="IPR051127">
    <property type="entry name" value="Fungal_SecMet_Regulators"/>
</dbReference>
<evidence type="ECO:0000256" key="1">
    <source>
        <dbReference type="ARBA" id="ARBA00022723"/>
    </source>
</evidence>
<dbReference type="GO" id="GO:0005634">
    <property type="term" value="C:nucleus"/>
    <property type="evidence" value="ECO:0007669"/>
    <property type="project" value="TreeGrafter"/>
</dbReference>